<evidence type="ECO:0000256" key="11">
    <source>
        <dbReference type="ARBA" id="ARBA00069372"/>
    </source>
</evidence>
<keyword evidence="8 13" id="KW-1208">Phospholipid metabolism</keyword>
<evidence type="ECO:0000259" key="20">
    <source>
        <dbReference type="Pfam" id="PF01210"/>
    </source>
</evidence>
<proteinExistence type="inferred from homology"/>
<evidence type="ECO:0000256" key="4">
    <source>
        <dbReference type="ARBA" id="ARBA00023002"/>
    </source>
</evidence>
<feature type="binding site" evidence="15">
    <location>
        <position position="108"/>
    </location>
    <ligand>
        <name>substrate</name>
    </ligand>
</feature>
<evidence type="ECO:0000259" key="21">
    <source>
        <dbReference type="Pfam" id="PF07479"/>
    </source>
</evidence>
<dbReference type="PRINTS" id="PR00077">
    <property type="entry name" value="GPDHDRGNASE"/>
</dbReference>
<feature type="binding site" evidence="13">
    <location>
        <position position="14"/>
    </location>
    <ligand>
        <name>NADPH</name>
        <dbReference type="ChEBI" id="CHEBI:57783"/>
    </ligand>
</feature>
<dbReference type="FunFam" id="3.40.50.720:FF:000019">
    <property type="entry name" value="Glycerol-3-phosphate dehydrogenase [NAD(P)+]"/>
    <property type="match status" value="1"/>
</dbReference>
<keyword evidence="23" id="KW-1185">Reference proteome</keyword>
<feature type="binding site" evidence="13">
    <location>
        <position position="246"/>
    </location>
    <ligand>
        <name>sn-glycerol 3-phosphate</name>
        <dbReference type="ChEBI" id="CHEBI:57597"/>
    </ligand>
</feature>
<dbReference type="GO" id="GO:0005829">
    <property type="term" value="C:cytosol"/>
    <property type="evidence" value="ECO:0007669"/>
    <property type="project" value="TreeGrafter"/>
</dbReference>
<dbReference type="InterPro" id="IPR006168">
    <property type="entry name" value="G3P_DH_NAD-dep"/>
</dbReference>
<comment type="subcellular location">
    <subcellularLocation>
        <location evidence="13">Cytoplasm</location>
    </subcellularLocation>
</comment>
<organism evidence="22 23">
    <name type="scientific">Paenibacillus sambharensis</name>
    <dbReference type="NCBI Taxonomy" id="1803190"/>
    <lineage>
        <taxon>Bacteria</taxon>
        <taxon>Bacillati</taxon>
        <taxon>Bacillota</taxon>
        <taxon>Bacilli</taxon>
        <taxon>Bacillales</taxon>
        <taxon>Paenibacillaceae</taxon>
        <taxon>Paenibacillus</taxon>
    </lineage>
</organism>
<feature type="active site" description="Proton acceptor" evidence="13 14">
    <location>
        <position position="193"/>
    </location>
</feature>
<dbReference type="InterPro" id="IPR008927">
    <property type="entry name" value="6-PGluconate_DH-like_C_sf"/>
</dbReference>
<keyword evidence="19" id="KW-0732">Signal</keyword>
<evidence type="ECO:0000256" key="7">
    <source>
        <dbReference type="ARBA" id="ARBA00023209"/>
    </source>
</evidence>
<evidence type="ECO:0000256" key="5">
    <source>
        <dbReference type="ARBA" id="ARBA00023027"/>
    </source>
</evidence>
<dbReference type="AlphaFoldDB" id="A0A2W1LGC9"/>
<keyword evidence="2 13" id="KW-0444">Lipid biosynthesis</keyword>
<evidence type="ECO:0000256" key="2">
    <source>
        <dbReference type="ARBA" id="ARBA00022516"/>
    </source>
</evidence>
<dbReference type="GO" id="GO:0046167">
    <property type="term" value="P:glycerol-3-phosphate biosynthetic process"/>
    <property type="evidence" value="ECO:0007669"/>
    <property type="project" value="UniProtKB-UniRule"/>
</dbReference>
<evidence type="ECO:0000256" key="3">
    <source>
        <dbReference type="ARBA" id="ARBA00022857"/>
    </source>
</evidence>
<accession>A0A2W1LGC9</accession>
<dbReference type="PANTHER" id="PTHR11728:SF1">
    <property type="entry name" value="GLYCEROL-3-PHOSPHATE DEHYDROGENASE [NAD(+)] 2, CHLOROPLASTIC"/>
    <property type="match status" value="1"/>
</dbReference>
<dbReference type="EC" id="1.1.1.94" evidence="10 13"/>
<dbReference type="InterPro" id="IPR011128">
    <property type="entry name" value="G3P_DH_NAD-dep_N"/>
</dbReference>
<name>A0A2W1LGC9_9BACL</name>
<feature type="binding site" evidence="16">
    <location>
        <position position="142"/>
    </location>
    <ligand>
        <name>NAD(+)</name>
        <dbReference type="ChEBI" id="CHEBI:57540"/>
    </ligand>
</feature>
<evidence type="ECO:0000256" key="1">
    <source>
        <dbReference type="ARBA" id="ARBA00011009"/>
    </source>
</evidence>
<feature type="binding site" evidence="13">
    <location>
        <position position="193"/>
    </location>
    <ligand>
        <name>sn-glycerol 3-phosphate</name>
        <dbReference type="ChEBI" id="CHEBI:57597"/>
    </ligand>
</feature>
<feature type="compositionally biased region" description="Basic and acidic residues" evidence="18">
    <location>
        <begin position="330"/>
        <end position="342"/>
    </location>
</feature>
<keyword evidence="7 13" id="KW-0594">Phospholipid biosynthesis</keyword>
<feature type="binding site" evidence="13">
    <location>
        <position position="13"/>
    </location>
    <ligand>
        <name>NADPH</name>
        <dbReference type="ChEBI" id="CHEBI:57783"/>
    </ligand>
</feature>
<dbReference type="GO" id="GO:0006650">
    <property type="term" value="P:glycerophospholipid metabolic process"/>
    <property type="evidence" value="ECO:0007669"/>
    <property type="project" value="UniProtKB-UniRule"/>
</dbReference>
<dbReference type="InterPro" id="IPR036291">
    <property type="entry name" value="NAD(P)-bd_dom_sf"/>
</dbReference>
<feature type="binding site" evidence="13">
    <location>
        <position position="257"/>
    </location>
    <ligand>
        <name>sn-glycerol 3-phosphate</name>
        <dbReference type="ChEBI" id="CHEBI:57597"/>
    </ligand>
</feature>
<dbReference type="NCBIfam" id="NF000940">
    <property type="entry name" value="PRK00094.1-2"/>
    <property type="match status" value="1"/>
</dbReference>
<feature type="binding site" evidence="13">
    <location>
        <position position="283"/>
    </location>
    <ligand>
        <name>NADPH</name>
        <dbReference type="ChEBI" id="CHEBI:57783"/>
    </ligand>
</feature>
<sequence>MTDKKAAVLVAGSWGTALAVVLAENGCSVTMWSRNDGQVSEINEDRTNGRYLPGTTLPERLAATTDMEAAVREAELILFAAPSSAMREVAAQAARYIKKDALCVHAAKGFEQVTLKRMSSVLAEELQRPEEEIVVISGPSHAEEVVRRCPTTVVVAAQSQQAAEKAQDFFINNYFRVYTNPDVIGVEVAAAIKNIIALGAGLSDGLGFGDNAKAALLTRGLAEIGRLGSAMGANMLTFAGLAGVGDLIVTCTSSHSRNWRAGSMLAKGMALEDVLHQMGMVVEGVRTTQAAHALAKHYDVQMPITEQLHAVLFEGKPPKNAVENLMGRGRTHESEEVAKDWSPHQSRPPHI</sequence>
<feature type="binding site" evidence="13">
    <location>
        <position position="257"/>
    </location>
    <ligand>
        <name>NADPH</name>
        <dbReference type="ChEBI" id="CHEBI:57783"/>
    </ligand>
</feature>
<comment type="similarity">
    <text evidence="1 13 17">Belongs to the NAD-dependent glycerol-3-phosphate dehydrogenase family.</text>
</comment>
<dbReference type="FunFam" id="1.10.1040.10:FF:000001">
    <property type="entry name" value="Glycerol-3-phosphate dehydrogenase [NAD(P)+]"/>
    <property type="match status" value="1"/>
</dbReference>
<feature type="binding site" evidence="13">
    <location>
        <position position="108"/>
    </location>
    <ligand>
        <name>NADPH</name>
        <dbReference type="ChEBI" id="CHEBI:57783"/>
    </ligand>
</feature>
<dbReference type="GO" id="GO:0051287">
    <property type="term" value="F:NAD binding"/>
    <property type="evidence" value="ECO:0007669"/>
    <property type="project" value="InterPro"/>
</dbReference>
<feature type="binding site" evidence="13">
    <location>
        <position position="281"/>
    </location>
    <ligand>
        <name>NADPH</name>
        <dbReference type="ChEBI" id="CHEBI:57783"/>
    </ligand>
</feature>
<protein>
    <recommendedName>
        <fullName evidence="11 13">Glycerol-3-phosphate dehydrogenase [NAD(P)+]</fullName>
        <ecNumber evidence="10 13">1.1.1.94</ecNumber>
    </recommendedName>
    <alternativeName>
        <fullName evidence="13">NAD(P)(+)-dependent glycerol-3-phosphate dehydrogenase</fullName>
    </alternativeName>
    <alternativeName>
        <fullName evidence="12 13">NAD(P)H-dependent dihydroxyacetone-phosphate reductase</fullName>
    </alternativeName>
</protein>
<dbReference type="Gene3D" id="1.10.1040.10">
    <property type="entry name" value="N-(1-d-carboxylethyl)-l-norvaline Dehydrogenase, domain 2"/>
    <property type="match status" value="1"/>
</dbReference>
<dbReference type="Pfam" id="PF07479">
    <property type="entry name" value="NAD_Gly3P_dh_C"/>
    <property type="match status" value="1"/>
</dbReference>
<comment type="caution">
    <text evidence="13">Lacks conserved residue(s) required for the propagation of feature annotation.</text>
</comment>
<comment type="function">
    <text evidence="13">Catalyzes the reduction of the glycolytic intermediate dihydroxyacetone phosphate (DHAP) to sn-glycerol 3-phosphate (G3P), the key precursor for phospholipid synthesis.</text>
</comment>
<keyword evidence="13" id="KW-0547">Nucleotide-binding</keyword>
<feature type="signal peptide" evidence="19">
    <location>
        <begin position="1"/>
        <end position="19"/>
    </location>
</feature>
<comment type="catalytic activity">
    <reaction evidence="13">
        <text>sn-glycerol 3-phosphate + NAD(+) = dihydroxyacetone phosphate + NADH + H(+)</text>
        <dbReference type="Rhea" id="RHEA:11092"/>
        <dbReference type="ChEBI" id="CHEBI:15378"/>
        <dbReference type="ChEBI" id="CHEBI:57540"/>
        <dbReference type="ChEBI" id="CHEBI:57597"/>
        <dbReference type="ChEBI" id="CHEBI:57642"/>
        <dbReference type="ChEBI" id="CHEBI:57945"/>
        <dbReference type="EC" id="1.1.1.94"/>
    </reaction>
</comment>
<dbReference type="PIRSF" id="PIRSF000114">
    <property type="entry name" value="Glycerol-3-P_dh"/>
    <property type="match status" value="1"/>
</dbReference>
<evidence type="ECO:0000256" key="18">
    <source>
        <dbReference type="SAM" id="MobiDB-lite"/>
    </source>
</evidence>
<keyword evidence="13" id="KW-0963">Cytoplasm</keyword>
<evidence type="ECO:0000256" key="10">
    <source>
        <dbReference type="ARBA" id="ARBA00066687"/>
    </source>
</evidence>
<keyword evidence="3 13" id="KW-0521">NADP</keyword>
<dbReference type="NCBIfam" id="NF000941">
    <property type="entry name" value="PRK00094.1-3"/>
    <property type="match status" value="1"/>
</dbReference>
<dbReference type="HAMAP" id="MF_00394">
    <property type="entry name" value="NAD_Glyc3P_dehydrog"/>
    <property type="match status" value="1"/>
</dbReference>
<evidence type="ECO:0000256" key="17">
    <source>
        <dbReference type="RuleBase" id="RU000437"/>
    </source>
</evidence>
<dbReference type="RefSeq" id="WP_111149183.1">
    <property type="nucleotide sequence ID" value="NZ_QKRB01000057.1"/>
</dbReference>
<keyword evidence="5 13" id="KW-0520">NAD</keyword>
<reference evidence="22 23" key="1">
    <citation type="submission" date="2018-06" db="EMBL/GenBank/DDBJ databases">
        <title>Paenibacillus imtechensis sp. nov.</title>
        <authorList>
            <person name="Pinnaka A.K."/>
            <person name="Singh H."/>
            <person name="Kaur M."/>
        </authorList>
    </citation>
    <scope>NUCLEOTIDE SEQUENCE [LARGE SCALE GENOMIC DNA]</scope>
    <source>
        <strain evidence="22 23">SMB1</strain>
    </source>
</reference>
<dbReference type="InterPro" id="IPR006109">
    <property type="entry name" value="G3P_DH_NAD-dep_C"/>
</dbReference>
<dbReference type="SUPFAM" id="SSF48179">
    <property type="entry name" value="6-phosphogluconate dehydrogenase C-terminal domain-like"/>
    <property type="match status" value="1"/>
</dbReference>
<dbReference type="NCBIfam" id="NF000942">
    <property type="entry name" value="PRK00094.1-4"/>
    <property type="match status" value="1"/>
</dbReference>
<dbReference type="PROSITE" id="PS00957">
    <property type="entry name" value="NAD_G3PDH"/>
    <property type="match status" value="1"/>
</dbReference>
<dbReference type="PANTHER" id="PTHR11728">
    <property type="entry name" value="GLYCEROL-3-PHOSPHATE DEHYDROGENASE"/>
    <property type="match status" value="1"/>
</dbReference>
<feature type="binding site" evidence="13">
    <location>
        <position position="138"/>
    </location>
    <ligand>
        <name>sn-glycerol 3-phosphate</name>
        <dbReference type="ChEBI" id="CHEBI:57597"/>
    </ligand>
</feature>
<dbReference type="SUPFAM" id="SSF51735">
    <property type="entry name" value="NAD(P)-binding Rossmann-fold domains"/>
    <property type="match status" value="1"/>
</dbReference>
<dbReference type="OrthoDB" id="9812273at2"/>
<feature type="binding site" evidence="16">
    <location>
        <position position="257"/>
    </location>
    <ligand>
        <name>NAD(+)</name>
        <dbReference type="ChEBI" id="CHEBI:57540"/>
    </ligand>
</feature>
<dbReference type="GO" id="GO:0141152">
    <property type="term" value="F:glycerol-3-phosphate dehydrogenase (NAD+) activity"/>
    <property type="evidence" value="ECO:0007669"/>
    <property type="project" value="RHEA"/>
</dbReference>
<feature type="binding site" evidence="13">
    <location>
        <position position="258"/>
    </location>
    <ligand>
        <name>sn-glycerol 3-phosphate</name>
        <dbReference type="ChEBI" id="CHEBI:57597"/>
    </ligand>
</feature>
<feature type="binding site" evidence="15">
    <location>
        <begin position="257"/>
        <end position="258"/>
    </location>
    <ligand>
        <name>substrate</name>
    </ligand>
</feature>
<evidence type="ECO:0000256" key="6">
    <source>
        <dbReference type="ARBA" id="ARBA00023098"/>
    </source>
</evidence>
<dbReference type="GO" id="GO:0005975">
    <property type="term" value="P:carbohydrate metabolic process"/>
    <property type="evidence" value="ECO:0007669"/>
    <property type="project" value="InterPro"/>
</dbReference>
<gene>
    <name evidence="13" type="primary">gpsA</name>
    <name evidence="22" type="ORF">DNH61_23115</name>
</gene>
<comment type="caution">
    <text evidence="22">The sequence shown here is derived from an EMBL/GenBank/DDBJ whole genome shotgun (WGS) entry which is preliminary data.</text>
</comment>
<comment type="catalytic activity">
    <reaction evidence="9">
        <text>sn-glycerol 3-phosphate + NADP(+) = dihydroxyacetone phosphate + NADPH + H(+)</text>
        <dbReference type="Rhea" id="RHEA:11096"/>
        <dbReference type="ChEBI" id="CHEBI:15378"/>
        <dbReference type="ChEBI" id="CHEBI:57597"/>
        <dbReference type="ChEBI" id="CHEBI:57642"/>
        <dbReference type="ChEBI" id="CHEBI:57783"/>
        <dbReference type="ChEBI" id="CHEBI:58349"/>
        <dbReference type="EC" id="1.1.1.94"/>
    </reaction>
    <physiologicalReaction direction="right-to-left" evidence="9">
        <dbReference type="Rhea" id="RHEA:11098"/>
    </physiologicalReaction>
</comment>
<evidence type="ECO:0000256" key="19">
    <source>
        <dbReference type="SAM" id="SignalP"/>
    </source>
</evidence>
<feature type="binding site" evidence="13">
    <location>
        <position position="140"/>
    </location>
    <ligand>
        <name>sn-glycerol 3-phosphate</name>
        <dbReference type="ChEBI" id="CHEBI:57597"/>
    </ligand>
</feature>
<evidence type="ECO:0000256" key="12">
    <source>
        <dbReference type="ARBA" id="ARBA00080511"/>
    </source>
</evidence>
<feature type="region of interest" description="Disordered" evidence="18">
    <location>
        <begin position="329"/>
        <end position="351"/>
    </location>
</feature>
<dbReference type="Gene3D" id="3.40.50.720">
    <property type="entry name" value="NAD(P)-binding Rossmann-like Domain"/>
    <property type="match status" value="1"/>
</dbReference>
<feature type="binding site" evidence="13">
    <location>
        <position position="142"/>
    </location>
    <ligand>
        <name>NADPH</name>
        <dbReference type="ChEBI" id="CHEBI:57783"/>
    </ligand>
</feature>
<evidence type="ECO:0000256" key="16">
    <source>
        <dbReference type="PIRSR" id="PIRSR000114-3"/>
    </source>
</evidence>
<evidence type="ECO:0000256" key="9">
    <source>
        <dbReference type="ARBA" id="ARBA00052716"/>
    </source>
</evidence>
<evidence type="ECO:0000256" key="13">
    <source>
        <dbReference type="HAMAP-Rule" id="MF_00394"/>
    </source>
</evidence>
<dbReference type="EMBL" id="QKRB01000057">
    <property type="protein sequence ID" value="PZD93514.1"/>
    <property type="molecule type" value="Genomic_DNA"/>
</dbReference>
<feature type="binding site" evidence="13">
    <location>
        <position position="51"/>
    </location>
    <ligand>
        <name>NADPH</name>
        <dbReference type="ChEBI" id="CHEBI:57783"/>
    </ligand>
</feature>
<dbReference type="GO" id="GO:0008654">
    <property type="term" value="P:phospholipid biosynthetic process"/>
    <property type="evidence" value="ECO:0007669"/>
    <property type="project" value="UniProtKB-KW"/>
</dbReference>
<feature type="binding site" evidence="13">
    <location>
        <position position="34"/>
    </location>
    <ligand>
        <name>NADPH</name>
        <dbReference type="ChEBI" id="CHEBI:57783"/>
    </ligand>
</feature>
<dbReference type="GO" id="GO:0046168">
    <property type="term" value="P:glycerol-3-phosphate catabolic process"/>
    <property type="evidence" value="ECO:0007669"/>
    <property type="project" value="InterPro"/>
</dbReference>
<evidence type="ECO:0000313" key="22">
    <source>
        <dbReference type="EMBL" id="PZD93514.1"/>
    </source>
</evidence>
<feature type="domain" description="Glycerol-3-phosphate dehydrogenase NAD-dependent C-terminal" evidence="21">
    <location>
        <begin position="182"/>
        <end position="323"/>
    </location>
</feature>
<evidence type="ECO:0000256" key="14">
    <source>
        <dbReference type="PIRSR" id="PIRSR000114-1"/>
    </source>
</evidence>
<feature type="binding site" evidence="13">
    <location>
        <position position="256"/>
    </location>
    <ligand>
        <name>sn-glycerol 3-phosphate</name>
        <dbReference type="ChEBI" id="CHEBI:57597"/>
    </ligand>
</feature>
<feature type="binding site" evidence="13">
    <location>
        <position position="108"/>
    </location>
    <ligand>
        <name>sn-glycerol 3-phosphate</name>
        <dbReference type="ChEBI" id="CHEBI:57597"/>
    </ligand>
</feature>
<dbReference type="UniPathway" id="UPA00940"/>
<comment type="pathway">
    <text evidence="13">Membrane lipid metabolism; glycerophospholipid metabolism.</text>
</comment>
<feature type="domain" description="Glycerol-3-phosphate dehydrogenase NAD-dependent N-terminal" evidence="20">
    <location>
        <begin position="6"/>
        <end position="162"/>
    </location>
</feature>
<dbReference type="GO" id="GO:0141153">
    <property type="term" value="F:glycerol-3-phosphate dehydrogenase (NADP+) activity"/>
    <property type="evidence" value="ECO:0007669"/>
    <property type="project" value="RHEA"/>
</dbReference>
<dbReference type="Proteomes" id="UP000249522">
    <property type="component" value="Unassembled WGS sequence"/>
</dbReference>
<feature type="chain" id="PRO_5038698511" description="Glycerol-3-phosphate dehydrogenase [NAD(P)+]" evidence="19">
    <location>
        <begin position="20"/>
        <end position="351"/>
    </location>
</feature>
<evidence type="ECO:0000256" key="15">
    <source>
        <dbReference type="PIRSR" id="PIRSR000114-2"/>
    </source>
</evidence>
<dbReference type="InterPro" id="IPR013328">
    <property type="entry name" value="6PGD_dom2"/>
</dbReference>
<keyword evidence="4 13" id="KW-0560">Oxidoreductase</keyword>
<keyword evidence="6 13" id="KW-0443">Lipid metabolism</keyword>
<evidence type="ECO:0000256" key="8">
    <source>
        <dbReference type="ARBA" id="ARBA00023264"/>
    </source>
</evidence>
<dbReference type="Pfam" id="PF01210">
    <property type="entry name" value="NAD_Gly3P_dh_N"/>
    <property type="match status" value="1"/>
</dbReference>
<evidence type="ECO:0000313" key="23">
    <source>
        <dbReference type="Proteomes" id="UP000249522"/>
    </source>
</evidence>